<evidence type="ECO:0000313" key="6">
    <source>
        <dbReference type="EMBL" id="MDV7693776.1"/>
    </source>
</evidence>
<evidence type="ECO:0000313" key="9">
    <source>
        <dbReference type="Proteomes" id="UP001275867"/>
    </source>
</evidence>
<reference evidence="6" key="2">
    <citation type="submission" date="2019-10" db="EMBL/GenBank/DDBJ databases">
        <title>Malate fermentation in French cider.</title>
        <authorList>
            <person name="Cousin F.J."/>
            <person name="Medina Fernandez S."/>
            <person name="Misery B."/>
            <person name="Laplace J.-M."/>
            <person name="Cretenet M."/>
        </authorList>
    </citation>
    <scope>NUCLEOTIDE SEQUENCE</scope>
    <source>
        <strain evidence="6">UCMA15901</strain>
    </source>
</reference>
<keyword evidence="8" id="KW-1185">Reference proteome</keyword>
<dbReference type="GO" id="GO:0008202">
    <property type="term" value="P:steroid metabolic process"/>
    <property type="evidence" value="ECO:0007669"/>
    <property type="project" value="UniProtKB-ARBA"/>
</dbReference>
<dbReference type="InterPro" id="IPR027477">
    <property type="entry name" value="Succ_DH/fumarate_Rdtase_cat_sf"/>
</dbReference>
<dbReference type="EMBL" id="LXND01000032">
    <property type="protein sequence ID" value="OAD64501.1"/>
    <property type="molecule type" value="Genomic_DNA"/>
</dbReference>
<gene>
    <name evidence="7" type="ORF">A7K95_04645</name>
    <name evidence="6" type="ORF">GA842_02550</name>
</gene>
<evidence type="ECO:0000313" key="8">
    <source>
        <dbReference type="Proteomes" id="UP000077280"/>
    </source>
</evidence>
<dbReference type="GO" id="GO:0033765">
    <property type="term" value="F:steroid dehydrogenase activity, acting on the CH-CH group of donors"/>
    <property type="evidence" value="ECO:0007669"/>
    <property type="project" value="UniProtKB-ARBA"/>
</dbReference>
<proteinExistence type="predicted"/>
<comment type="cofactor">
    <cofactor evidence="1">
        <name>FAD</name>
        <dbReference type="ChEBI" id="CHEBI:57692"/>
    </cofactor>
</comment>
<evidence type="ECO:0000256" key="3">
    <source>
        <dbReference type="ARBA" id="ARBA00022827"/>
    </source>
</evidence>
<reference evidence="7 8" key="1">
    <citation type="submission" date="2016-05" db="EMBL/GenBank/DDBJ databases">
        <title>Draft genome sequence of Pediococcus parvulus 2.6, a probiotic beta-glucan producer strain.</title>
        <authorList>
            <person name="Mohedano M.L."/>
            <person name="Perez-Ramos A."/>
            <person name="Duenas M.T."/>
            <person name="Lamontanara A."/>
            <person name="Orru L."/>
            <person name="Spano G."/>
            <person name="Capozzi V."/>
            <person name="Lopez P."/>
        </authorList>
    </citation>
    <scope>NUCLEOTIDE SEQUENCE [LARGE SCALE GENOMIC DNA]</scope>
    <source>
        <strain evidence="7 8">2.6</strain>
    </source>
</reference>
<evidence type="ECO:0000313" key="7">
    <source>
        <dbReference type="EMBL" id="OAD64501.1"/>
    </source>
</evidence>
<evidence type="ECO:0000259" key="5">
    <source>
        <dbReference type="Pfam" id="PF00890"/>
    </source>
</evidence>
<keyword evidence="3" id="KW-0274">FAD</keyword>
<dbReference type="Proteomes" id="UP000077280">
    <property type="component" value="Unassembled WGS sequence"/>
</dbReference>
<organism evidence="6 9">
    <name type="scientific">Pediococcus parvulus</name>
    <dbReference type="NCBI Taxonomy" id="54062"/>
    <lineage>
        <taxon>Bacteria</taxon>
        <taxon>Bacillati</taxon>
        <taxon>Bacillota</taxon>
        <taxon>Bacilli</taxon>
        <taxon>Lactobacillales</taxon>
        <taxon>Lactobacillaceae</taxon>
        <taxon>Pediococcus</taxon>
    </lineage>
</organism>
<dbReference type="Gene3D" id="3.90.700.10">
    <property type="entry name" value="Succinate dehydrogenase/fumarate reductase flavoprotein, catalytic domain"/>
    <property type="match status" value="1"/>
</dbReference>
<dbReference type="AlphaFoldDB" id="A0AAP5TBT8"/>
<dbReference type="InterPro" id="IPR036188">
    <property type="entry name" value="FAD/NAD-bd_sf"/>
</dbReference>
<comment type="caution">
    <text evidence="6">The sequence shown here is derived from an EMBL/GenBank/DDBJ whole genome shotgun (WGS) entry which is preliminary data.</text>
</comment>
<dbReference type="Gene3D" id="3.50.50.60">
    <property type="entry name" value="FAD/NAD(P)-binding domain"/>
    <property type="match status" value="1"/>
</dbReference>
<dbReference type="EMBL" id="WERX01000005">
    <property type="protein sequence ID" value="MDV7693776.1"/>
    <property type="molecule type" value="Genomic_DNA"/>
</dbReference>
<dbReference type="PRINTS" id="PR00411">
    <property type="entry name" value="PNDRDTASEI"/>
</dbReference>
<dbReference type="Proteomes" id="UP001275867">
    <property type="component" value="Unassembled WGS sequence"/>
</dbReference>
<dbReference type="InterPro" id="IPR003953">
    <property type="entry name" value="FAD-dep_OxRdtase_2_FAD-bd"/>
</dbReference>
<name>A0AAP5TBT8_9LACO</name>
<keyword evidence="4" id="KW-0560">Oxidoreductase</keyword>
<accession>A0AAP5TBT8</accession>
<dbReference type="SUPFAM" id="SSF51905">
    <property type="entry name" value="FAD/NAD(P)-binding domain"/>
    <property type="match status" value="1"/>
</dbReference>
<dbReference type="Pfam" id="PF00890">
    <property type="entry name" value="FAD_binding_2"/>
    <property type="match status" value="1"/>
</dbReference>
<dbReference type="PANTHER" id="PTHR43400">
    <property type="entry name" value="FUMARATE REDUCTASE"/>
    <property type="match status" value="1"/>
</dbReference>
<sequence>MMEADVVVVGAGAAGIAAGVTLAEAGKQVIMLEKGDKFGGAGMFGAQGLFAVESSQQRAAGVQYSLKQAYQELVSYTHYRSNLNLTKAILKESASTIDWLDERGLKTELVNNTQEVHQQHPKVYHQYIDKFAAFDRLIHRFKDHGGQLLLKTAGTKIIQKDGNIVGVQVHQDKHDFVIDCSAVVVADGGFIGNPDLVKEYLAINPDNLYSMGERKATGDGIKMLAELGADTRHMGVFENHAASVISPQNHKWHNGTIFSLTNLPFLWVDSAGNRFVDESVCYDFALWGNATYTAGGYYYIILDQQFVDYISAQSLDWTDSFERTFKSLDHQVMTHKVGPFPQIDADLEEAIQKEAGWRAESLQDLAQQLHVSELDFENTIKQYNEHVDKKEDPDFYKSSDYLRFSIRKGPFYALKARSTSLGTIGGIETNAKMEALKVNKQPIKGAYVAGNDASGMYDTSYPTLEGISCAFAWNSGRLAGKSVIKYLGK</sequence>
<dbReference type="InterPro" id="IPR050315">
    <property type="entry name" value="FAD-oxidoreductase_2"/>
</dbReference>
<feature type="domain" description="FAD-dependent oxidoreductase 2 FAD-binding" evidence="5">
    <location>
        <begin position="5"/>
        <end position="462"/>
    </location>
</feature>
<dbReference type="SUPFAM" id="SSF56425">
    <property type="entry name" value="Succinate dehydrogenase/fumarate reductase flavoprotein, catalytic domain"/>
    <property type="match status" value="1"/>
</dbReference>
<evidence type="ECO:0000256" key="1">
    <source>
        <dbReference type="ARBA" id="ARBA00001974"/>
    </source>
</evidence>
<dbReference type="PANTHER" id="PTHR43400:SF10">
    <property type="entry name" value="3-OXOSTEROID 1-DEHYDROGENASE"/>
    <property type="match status" value="1"/>
</dbReference>
<protein>
    <submittedName>
        <fullName evidence="6">FAD-dependent oxidoreductase</fullName>
    </submittedName>
    <submittedName>
        <fullName evidence="7">Fumarate reductase</fullName>
    </submittedName>
</protein>
<evidence type="ECO:0000256" key="2">
    <source>
        <dbReference type="ARBA" id="ARBA00022630"/>
    </source>
</evidence>
<keyword evidence="2" id="KW-0285">Flavoprotein</keyword>
<evidence type="ECO:0000256" key="4">
    <source>
        <dbReference type="ARBA" id="ARBA00023002"/>
    </source>
</evidence>